<dbReference type="GO" id="GO:0005829">
    <property type="term" value="C:cytosol"/>
    <property type="evidence" value="ECO:0007669"/>
    <property type="project" value="TreeGrafter"/>
</dbReference>
<dbReference type="PROSITE" id="PS01173">
    <property type="entry name" value="LIPASE_GDXG_HIS"/>
    <property type="match status" value="1"/>
</dbReference>
<dbReference type="InterPro" id="IPR013094">
    <property type="entry name" value="AB_hydrolase_3"/>
</dbReference>
<feature type="domain" description="Alpha/beta hydrolase fold-3" evidence="4">
    <location>
        <begin position="96"/>
        <end position="301"/>
    </location>
</feature>
<evidence type="ECO:0000256" key="1">
    <source>
        <dbReference type="ARBA" id="ARBA00010515"/>
    </source>
</evidence>
<dbReference type="Gene3D" id="3.40.50.1820">
    <property type="entry name" value="alpha/beta hydrolase"/>
    <property type="match status" value="1"/>
</dbReference>
<proteinExistence type="inferred from homology"/>
<name>A0A3S0Z7D7_9BURK</name>
<protein>
    <submittedName>
        <fullName evidence="5">Alpha/beta hydrolase</fullName>
    </submittedName>
</protein>
<dbReference type="FunFam" id="3.40.50.1820:FF:000089">
    <property type="entry name" value="Alpha/beta hydrolase"/>
    <property type="match status" value="1"/>
</dbReference>
<feature type="region of interest" description="Disordered" evidence="3">
    <location>
        <begin position="1"/>
        <end position="20"/>
    </location>
</feature>
<dbReference type="InterPro" id="IPR029058">
    <property type="entry name" value="AB_hydrolase_fold"/>
</dbReference>
<sequence>MHTKETLAAVAPGTPAGTRLTPKMASVVERMARAGHPPLDKQTPEEAKASYEKGAGVLEVPKPELARVEDFTIAARDGYAIPARLYAPSSAVLPVLIYFHGGGFTVGNIRTHDTLCRVLSAKSGCVVISVDYRLAPAHKFPTASNDAWDAFQFIAKEGTGLGLDPSRLAVGGDSAGGTLAAVCAILARDAGLPLLLQMLIYPGTTAHQDTASHLRHVEGPLLTKAMIDFFFAQYVNTPADRDDWRFAPLLADDVDGVAPAWIGLAECDPVVDEGIAYADKLRAAGVPVDLEIYRGVIHEFIKMGRAIPEALQAQDDAARAIKEALLAP</sequence>
<comment type="similarity">
    <text evidence="1">Belongs to the 'GDXG' lipolytic enzyme family.</text>
</comment>
<comment type="caution">
    <text evidence="5">The sequence shown here is derived from an EMBL/GenBank/DDBJ whole genome shotgun (WGS) entry which is preliminary data.</text>
</comment>
<dbReference type="Proteomes" id="UP000281118">
    <property type="component" value="Unassembled WGS sequence"/>
</dbReference>
<evidence type="ECO:0000256" key="3">
    <source>
        <dbReference type="SAM" id="MobiDB-lite"/>
    </source>
</evidence>
<dbReference type="Pfam" id="PF07859">
    <property type="entry name" value="Abhydrolase_3"/>
    <property type="match status" value="1"/>
</dbReference>
<dbReference type="PANTHER" id="PTHR23025">
    <property type="entry name" value="TRIACYLGLYCEROL LIPASE"/>
    <property type="match status" value="1"/>
</dbReference>
<evidence type="ECO:0000259" key="4">
    <source>
        <dbReference type="Pfam" id="PF07859"/>
    </source>
</evidence>
<dbReference type="OrthoDB" id="9794445at2"/>
<evidence type="ECO:0000313" key="5">
    <source>
        <dbReference type="EMBL" id="RUR66375.1"/>
    </source>
</evidence>
<dbReference type="GO" id="GO:0004771">
    <property type="term" value="F:sterol ester esterase activity"/>
    <property type="evidence" value="ECO:0007669"/>
    <property type="project" value="TreeGrafter"/>
</dbReference>
<gene>
    <name evidence="5" type="ORF">EJP67_04800</name>
</gene>
<keyword evidence="2 5" id="KW-0378">Hydrolase</keyword>
<reference evidence="5 6" key="1">
    <citation type="submission" date="2018-12" db="EMBL/GenBank/DDBJ databases">
        <title>The genome sequences of Variovorax guangxiensis DSM 27352.</title>
        <authorList>
            <person name="Gao J."/>
            <person name="Sun J."/>
        </authorList>
    </citation>
    <scope>NUCLEOTIDE SEQUENCE [LARGE SCALE GENOMIC DNA]</scope>
    <source>
        <strain evidence="5 6">DSM 27352</strain>
    </source>
</reference>
<dbReference type="GO" id="GO:0019433">
    <property type="term" value="P:triglyceride catabolic process"/>
    <property type="evidence" value="ECO:0007669"/>
    <property type="project" value="TreeGrafter"/>
</dbReference>
<organism evidence="5 6">
    <name type="scientific">Variovorax guangxiensis</name>
    <dbReference type="NCBI Taxonomy" id="1775474"/>
    <lineage>
        <taxon>Bacteria</taxon>
        <taxon>Pseudomonadati</taxon>
        <taxon>Pseudomonadota</taxon>
        <taxon>Betaproteobacteria</taxon>
        <taxon>Burkholderiales</taxon>
        <taxon>Comamonadaceae</taxon>
        <taxon>Variovorax</taxon>
    </lineage>
</organism>
<accession>A0A3S0Z7D7</accession>
<dbReference type="EMBL" id="RXFT01000001">
    <property type="protein sequence ID" value="RUR66375.1"/>
    <property type="molecule type" value="Genomic_DNA"/>
</dbReference>
<evidence type="ECO:0000256" key="2">
    <source>
        <dbReference type="ARBA" id="ARBA00022801"/>
    </source>
</evidence>
<dbReference type="PANTHER" id="PTHR23025:SF4">
    <property type="entry name" value="ALPHA_BETA HYDROLASE FOLD-3 DOMAIN-CONTAINING PROTEIN"/>
    <property type="match status" value="1"/>
</dbReference>
<dbReference type="AlphaFoldDB" id="A0A3S0Z7D7"/>
<dbReference type="SUPFAM" id="SSF53474">
    <property type="entry name" value="alpha/beta-Hydrolases"/>
    <property type="match status" value="1"/>
</dbReference>
<dbReference type="InterPro" id="IPR002168">
    <property type="entry name" value="Lipase_GDXG_HIS_AS"/>
</dbReference>
<dbReference type="GO" id="GO:0004806">
    <property type="term" value="F:triacylglycerol lipase activity"/>
    <property type="evidence" value="ECO:0007669"/>
    <property type="project" value="TreeGrafter"/>
</dbReference>
<evidence type="ECO:0000313" key="6">
    <source>
        <dbReference type="Proteomes" id="UP000281118"/>
    </source>
</evidence>